<feature type="domain" description="FecR protein" evidence="2">
    <location>
        <begin position="186"/>
        <end position="270"/>
    </location>
</feature>
<keyword evidence="1" id="KW-0812">Transmembrane</keyword>
<dbReference type="PANTHER" id="PTHR30273">
    <property type="entry name" value="PERIPLASMIC SIGNAL SENSOR AND SIGMA FACTOR ACTIVATOR FECR-RELATED"/>
    <property type="match status" value="1"/>
</dbReference>
<dbReference type="Proteomes" id="UP000220133">
    <property type="component" value="Chromosome"/>
</dbReference>
<dbReference type="RefSeq" id="WP_098192415.1">
    <property type="nucleotide sequence ID" value="NZ_CP023777.1"/>
</dbReference>
<evidence type="ECO:0000256" key="1">
    <source>
        <dbReference type="SAM" id="Phobius"/>
    </source>
</evidence>
<protein>
    <recommendedName>
        <fullName evidence="6">Iron dicitrate transport regulator FecR</fullName>
    </recommendedName>
</protein>
<proteinExistence type="predicted"/>
<gene>
    <name evidence="4" type="ORF">COR50_01975</name>
</gene>
<dbReference type="InterPro" id="IPR032508">
    <property type="entry name" value="FecR_C"/>
</dbReference>
<dbReference type="InterPro" id="IPR012373">
    <property type="entry name" value="Ferrdict_sens_TM"/>
</dbReference>
<feature type="domain" description="Protein FecR C-terminal" evidence="3">
    <location>
        <begin position="314"/>
        <end position="372"/>
    </location>
</feature>
<name>A0A291QQ29_9BACT</name>
<dbReference type="Pfam" id="PF04773">
    <property type="entry name" value="FecR"/>
    <property type="match status" value="1"/>
</dbReference>
<keyword evidence="5" id="KW-1185">Reference proteome</keyword>
<accession>A0A291QQ29</accession>
<keyword evidence="1" id="KW-0472">Membrane</keyword>
<dbReference type="EMBL" id="CP023777">
    <property type="protein sequence ID" value="ATL46025.1"/>
    <property type="molecule type" value="Genomic_DNA"/>
</dbReference>
<evidence type="ECO:0000259" key="2">
    <source>
        <dbReference type="Pfam" id="PF04773"/>
    </source>
</evidence>
<dbReference type="Gene3D" id="3.55.50.30">
    <property type="match status" value="1"/>
</dbReference>
<dbReference type="GO" id="GO:0016989">
    <property type="term" value="F:sigma factor antagonist activity"/>
    <property type="evidence" value="ECO:0007669"/>
    <property type="project" value="TreeGrafter"/>
</dbReference>
<sequence>MNWEPEHIHQLMTEKLAGTISAPQEQYLDELIENDAVAREKWEEISKPFKTEDINNRFERFSAKNHPIDFASIIPGEKKGKRNIIKPVIITTASIAACIAIVFFLLNPNRNNSMIFSNSETWNDTAAYTQLKLSNGDIINLGMDTGLVAVGSSKMNNLNRTLSYHVNEDLPAGISTLMVPIGLNYKITLSDGTEVWLNSQTRMQFPFKFNSKQREVAIHGEAYLKVTRDAKHPFIVHLDDKRVEVLGTEFNVNDYNKDKVAVSLVNGSVKMHTADASIVLQPGKQVTVTPGEKSALKQEPFDAKKVLGWRDGIYYFDNARLEEICKVLPRWYGITVVMDNNTIAGTLFSGTVDRNQKIDIFLENLSLTAGVQSYFDSKGILHFKES</sequence>
<dbReference type="KEGG" id="cbae:COR50_01975"/>
<evidence type="ECO:0000259" key="3">
    <source>
        <dbReference type="Pfam" id="PF16344"/>
    </source>
</evidence>
<dbReference type="InterPro" id="IPR006860">
    <property type="entry name" value="FecR"/>
</dbReference>
<organism evidence="4 5">
    <name type="scientific">Chitinophaga caeni</name>
    <dbReference type="NCBI Taxonomy" id="2029983"/>
    <lineage>
        <taxon>Bacteria</taxon>
        <taxon>Pseudomonadati</taxon>
        <taxon>Bacteroidota</taxon>
        <taxon>Chitinophagia</taxon>
        <taxon>Chitinophagales</taxon>
        <taxon>Chitinophagaceae</taxon>
        <taxon>Chitinophaga</taxon>
    </lineage>
</organism>
<feature type="transmembrane region" description="Helical" evidence="1">
    <location>
        <begin position="88"/>
        <end position="106"/>
    </location>
</feature>
<reference evidence="4 5" key="1">
    <citation type="submission" date="2017-10" db="EMBL/GenBank/DDBJ databases">
        <title>Paenichitinophaga pekingensis gen. nov., sp. nov., isolated from activated sludge.</title>
        <authorList>
            <person name="Jin D."/>
            <person name="Kong X."/>
            <person name="Deng Y."/>
            <person name="Bai Z."/>
        </authorList>
    </citation>
    <scope>NUCLEOTIDE SEQUENCE [LARGE SCALE GENOMIC DNA]</scope>
    <source>
        <strain evidence="4 5">13</strain>
    </source>
</reference>
<dbReference type="AlphaFoldDB" id="A0A291QQ29"/>
<dbReference type="Pfam" id="PF16344">
    <property type="entry name" value="FecR_C"/>
    <property type="match status" value="1"/>
</dbReference>
<dbReference type="PANTHER" id="PTHR30273:SF2">
    <property type="entry name" value="PROTEIN FECR"/>
    <property type="match status" value="1"/>
</dbReference>
<dbReference type="Gene3D" id="2.60.120.1440">
    <property type="match status" value="1"/>
</dbReference>
<dbReference type="OrthoDB" id="643697at2"/>
<keyword evidence="1" id="KW-1133">Transmembrane helix</keyword>
<evidence type="ECO:0000313" key="4">
    <source>
        <dbReference type="EMBL" id="ATL46025.1"/>
    </source>
</evidence>
<evidence type="ECO:0000313" key="5">
    <source>
        <dbReference type="Proteomes" id="UP000220133"/>
    </source>
</evidence>
<evidence type="ECO:0008006" key="6">
    <source>
        <dbReference type="Google" id="ProtNLM"/>
    </source>
</evidence>